<dbReference type="Pfam" id="PF21799">
    <property type="entry name" value="MurD-like_N"/>
    <property type="match status" value="1"/>
</dbReference>
<keyword evidence="7 8" id="KW-0131">Cell cycle</keyword>
<dbReference type="GO" id="GO:0005524">
    <property type="term" value="F:ATP binding"/>
    <property type="evidence" value="ECO:0007669"/>
    <property type="project" value="UniProtKB-UniRule"/>
</dbReference>
<dbReference type="Gene3D" id="3.40.1190.10">
    <property type="entry name" value="Mur-like, catalytic domain"/>
    <property type="match status" value="1"/>
</dbReference>
<comment type="caution">
    <text evidence="11">The sequence shown here is derived from an EMBL/GenBank/DDBJ whole genome shotgun (WGS) entry which is preliminary data.</text>
</comment>
<dbReference type="EC" id="6.3.2.9" evidence="7 8"/>
<evidence type="ECO:0000256" key="6">
    <source>
        <dbReference type="ARBA" id="ARBA00022840"/>
    </source>
</evidence>
<keyword evidence="6 7" id="KW-0067">ATP-binding</keyword>
<organism evidence="11 12">
    <name type="scientific">Thermocrispum agreste</name>
    <dbReference type="NCBI Taxonomy" id="37925"/>
    <lineage>
        <taxon>Bacteria</taxon>
        <taxon>Bacillati</taxon>
        <taxon>Actinomycetota</taxon>
        <taxon>Actinomycetes</taxon>
        <taxon>Pseudonocardiales</taxon>
        <taxon>Pseudonocardiaceae</taxon>
        <taxon>Thermocrispum</taxon>
    </lineage>
</organism>
<evidence type="ECO:0000256" key="7">
    <source>
        <dbReference type="HAMAP-Rule" id="MF_00639"/>
    </source>
</evidence>
<feature type="binding site" evidence="7">
    <location>
        <begin position="119"/>
        <end position="125"/>
    </location>
    <ligand>
        <name>ATP</name>
        <dbReference type="ChEBI" id="CHEBI:30616"/>
    </ligand>
</feature>
<keyword evidence="7 8" id="KW-0133">Cell shape</keyword>
<comment type="similarity">
    <text evidence="7">Belongs to the MurCDEF family.</text>
</comment>
<evidence type="ECO:0000256" key="5">
    <source>
        <dbReference type="ARBA" id="ARBA00022741"/>
    </source>
</evidence>
<dbReference type="GO" id="GO:0008360">
    <property type="term" value="P:regulation of cell shape"/>
    <property type="evidence" value="ECO:0007669"/>
    <property type="project" value="UniProtKB-KW"/>
</dbReference>
<dbReference type="GO" id="GO:0008764">
    <property type="term" value="F:UDP-N-acetylmuramoylalanine-D-glutamate ligase activity"/>
    <property type="evidence" value="ECO:0007669"/>
    <property type="project" value="UniProtKB-UniRule"/>
</dbReference>
<dbReference type="Proteomes" id="UP000249324">
    <property type="component" value="Unassembled WGS sequence"/>
</dbReference>
<dbReference type="InterPro" id="IPR004101">
    <property type="entry name" value="Mur_ligase_C"/>
</dbReference>
<dbReference type="HAMAP" id="MF_00639">
    <property type="entry name" value="MurD"/>
    <property type="match status" value="1"/>
</dbReference>
<dbReference type="Gene3D" id="3.40.50.720">
    <property type="entry name" value="NAD(P)-binding Rossmann-like Domain"/>
    <property type="match status" value="1"/>
</dbReference>
<keyword evidence="4 7" id="KW-0436">Ligase</keyword>
<evidence type="ECO:0000313" key="11">
    <source>
        <dbReference type="EMBL" id="MFO7191346.1"/>
    </source>
</evidence>
<dbReference type="GO" id="GO:0009252">
    <property type="term" value="P:peptidoglycan biosynthetic process"/>
    <property type="evidence" value="ECO:0007669"/>
    <property type="project" value="UniProtKB-UniRule"/>
</dbReference>
<evidence type="ECO:0000256" key="3">
    <source>
        <dbReference type="ARBA" id="ARBA00022490"/>
    </source>
</evidence>
<dbReference type="GO" id="GO:0071555">
    <property type="term" value="P:cell wall organization"/>
    <property type="evidence" value="ECO:0007669"/>
    <property type="project" value="UniProtKB-KW"/>
</dbReference>
<evidence type="ECO:0000259" key="10">
    <source>
        <dbReference type="Pfam" id="PF08245"/>
    </source>
</evidence>
<evidence type="ECO:0000259" key="9">
    <source>
        <dbReference type="Pfam" id="PF02875"/>
    </source>
</evidence>
<dbReference type="Gene3D" id="3.90.190.20">
    <property type="entry name" value="Mur ligase, C-terminal domain"/>
    <property type="match status" value="1"/>
</dbReference>
<accession>A0ABD6FDK0</accession>
<dbReference type="InterPro" id="IPR036615">
    <property type="entry name" value="Mur_ligase_C_dom_sf"/>
</dbReference>
<keyword evidence="3 7" id="KW-0963">Cytoplasm</keyword>
<dbReference type="InterPro" id="IPR013221">
    <property type="entry name" value="Mur_ligase_cen"/>
</dbReference>
<comment type="subcellular location">
    <subcellularLocation>
        <location evidence="1 7 8">Cytoplasm</location>
    </subcellularLocation>
</comment>
<gene>
    <name evidence="7 11" type="primary">murD</name>
    <name evidence="11" type="ORF">DIU77_003800</name>
</gene>
<dbReference type="PANTHER" id="PTHR43692:SF1">
    <property type="entry name" value="UDP-N-ACETYLMURAMOYLALANINE--D-GLUTAMATE LIGASE"/>
    <property type="match status" value="1"/>
</dbReference>
<keyword evidence="7 8" id="KW-0132">Cell division</keyword>
<comment type="function">
    <text evidence="7 8">Cell wall formation. Catalyzes the addition of glutamate to the nucleotide precursor UDP-N-acetylmuramoyl-L-alanine (UMA).</text>
</comment>
<keyword evidence="7 8" id="KW-0573">Peptidoglycan synthesis</keyword>
<sequence length="472" mass="48631">MVDAVISELAGRKVLVAGAGVTGRSVADALTEAGAHVTVTDADAGRLGGLADTGATLVPALAEPPEGTDLVVTSPGWRPESPLLVAAAQAGIEVIGDVELAWRIGQRQARPPVWLAVTGTNGKTTTVGMLEAILKAAGVHAVACGNVGFAVLDAVRAGYHVLAVELSSFQLHWSSSLAPRASVVLNVAEDHIDWHGDMAAYAAAKGRIHARSDVVIYNAQDATSVSVAVDHAGAEAKRVGFSLNSPRPYEVGVVEDLLVDRAFVPDPIRAAEELATLADVRPQGPHNVANALAAATLARAYGVPPEAVRDGLRAYQPGAHRAVEVAEIDGVRYIDDSKATNPHAAAFSLAAHRSVVWIAGGLLKGASVDQLVADVAERLRGVVLMGADADVIGTALARHAPDVPVTRVTSGHDEPMTAAVEAARGLARSGDVVLLAPAAASMDMFRDYAARGEAFAAAVRALPQGEHRDGDS</sequence>
<keyword evidence="7 8" id="KW-0961">Cell wall biogenesis/degradation</keyword>
<dbReference type="AlphaFoldDB" id="A0ABD6FDK0"/>
<evidence type="ECO:0000256" key="1">
    <source>
        <dbReference type="ARBA" id="ARBA00004496"/>
    </source>
</evidence>
<comment type="catalytic activity">
    <reaction evidence="7 8">
        <text>UDP-N-acetyl-alpha-D-muramoyl-L-alanine + D-glutamate + ATP = UDP-N-acetyl-alpha-D-muramoyl-L-alanyl-D-glutamate + ADP + phosphate + H(+)</text>
        <dbReference type="Rhea" id="RHEA:16429"/>
        <dbReference type="ChEBI" id="CHEBI:15378"/>
        <dbReference type="ChEBI" id="CHEBI:29986"/>
        <dbReference type="ChEBI" id="CHEBI:30616"/>
        <dbReference type="ChEBI" id="CHEBI:43474"/>
        <dbReference type="ChEBI" id="CHEBI:83898"/>
        <dbReference type="ChEBI" id="CHEBI:83900"/>
        <dbReference type="ChEBI" id="CHEBI:456216"/>
        <dbReference type="EC" id="6.3.2.9"/>
    </reaction>
</comment>
<reference evidence="11 12" key="1">
    <citation type="journal article" date="2021" name="BMC Genomics">
        <title>Genome-resolved metagenome and metatranscriptome analyses of thermophilic composting reveal key bacterial players and their metabolic interactions.</title>
        <authorList>
            <person name="Braga L.P.P."/>
            <person name="Pereira R.V."/>
            <person name="Martins L.F."/>
            <person name="Moura L.M.S."/>
            <person name="Sanchez F.B."/>
            <person name="Patane J.S.L."/>
            <person name="da Silva A.M."/>
            <person name="Setubal J.C."/>
        </authorList>
    </citation>
    <scope>NUCLEOTIDE SEQUENCE [LARGE SCALE GENOMIC DNA]</scope>
    <source>
        <strain evidence="11">ZC4RG45</strain>
    </source>
</reference>
<protein>
    <recommendedName>
        <fullName evidence="7 8">UDP-N-acetylmuramoylalanine--D-glutamate ligase</fullName>
        <ecNumber evidence="7 8">6.3.2.9</ecNumber>
    </recommendedName>
    <alternativeName>
        <fullName evidence="7">D-glutamic acid-adding enzyme</fullName>
    </alternativeName>
    <alternativeName>
        <fullName evidence="7">UDP-N-acetylmuramoyl-L-alanyl-D-glutamate synthetase</fullName>
    </alternativeName>
</protein>
<feature type="domain" description="Mur ligase central" evidence="10">
    <location>
        <begin position="117"/>
        <end position="297"/>
    </location>
</feature>
<dbReference type="GO" id="GO:0051301">
    <property type="term" value="P:cell division"/>
    <property type="evidence" value="ECO:0007669"/>
    <property type="project" value="UniProtKB-KW"/>
</dbReference>
<dbReference type="SUPFAM" id="SSF53623">
    <property type="entry name" value="MurD-like peptide ligases, catalytic domain"/>
    <property type="match status" value="1"/>
</dbReference>
<dbReference type="NCBIfam" id="TIGR01087">
    <property type="entry name" value="murD"/>
    <property type="match status" value="1"/>
</dbReference>
<dbReference type="GO" id="GO:0005737">
    <property type="term" value="C:cytoplasm"/>
    <property type="evidence" value="ECO:0007669"/>
    <property type="project" value="UniProtKB-SubCell"/>
</dbReference>
<dbReference type="EMBL" id="QGUI02000025">
    <property type="protein sequence ID" value="MFO7191346.1"/>
    <property type="molecule type" value="Genomic_DNA"/>
</dbReference>
<dbReference type="InterPro" id="IPR036565">
    <property type="entry name" value="Mur-like_cat_sf"/>
</dbReference>
<evidence type="ECO:0000256" key="2">
    <source>
        <dbReference type="ARBA" id="ARBA00004752"/>
    </source>
</evidence>
<comment type="pathway">
    <text evidence="2 7 8">Cell wall biogenesis; peptidoglycan biosynthesis.</text>
</comment>
<dbReference type="Pfam" id="PF08245">
    <property type="entry name" value="Mur_ligase_M"/>
    <property type="match status" value="1"/>
</dbReference>
<feature type="domain" description="Mur ligase C-terminal" evidence="9">
    <location>
        <begin position="323"/>
        <end position="438"/>
    </location>
</feature>
<evidence type="ECO:0000256" key="4">
    <source>
        <dbReference type="ARBA" id="ARBA00022598"/>
    </source>
</evidence>
<keyword evidence="5 7" id="KW-0547">Nucleotide-binding</keyword>
<dbReference type="PANTHER" id="PTHR43692">
    <property type="entry name" value="UDP-N-ACETYLMURAMOYLALANINE--D-GLUTAMATE LIGASE"/>
    <property type="match status" value="1"/>
</dbReference>
<dbReference type="InterPro" id="IPR005762">
    <property type="entry name" value="MurD"/>
</dbReference>
<proteinExistence type="inferred from homology"/>
<name>A0ABD6FDK0_9PSEU</name>
<dbReference type="SUPFAM" id="SSF53244">
    <property type="entry name" value="MurD-like peptide ligases, peptide-binding domain"/>
    <property type="match status" value="1"/>
</dbReference>
<evidence type="ECO:0000256" key="8">
    <source>
        <dbReference type="RuleBase" id="RU003664"/>
    </source>
</evidence>
<evidence type="ECO:0000313" key="12">
    <source>
        <dbReference type="Proteomes" id="UP000249324"/>
    </source>
</evidence>
<dbReference type="Pfam" id="PF02875">
    <property type="entry name" value="Mur_ligase_C"/>
    <property type="match status" value="1"/>
</dbReference>
<dbReference type="SUPFAM" id="SSF51984">
    <property type="entry name" value="MurCD N-terminal domain"/>
    <property type="match status" value="1"/>
</dbReference>